<evidence type="ECO:0000259" key="2">
    <source>
        <dbReference type="PROSITE" id="PS51192"/>
    </source>
</evidence>
<evidence type="ECO:0000259" key="3">
    <source>
        <dbReference type="PROSITE" id="PS51194"/>
    </source>
</evidence>
<dbReference type="SMART" id="SM00487">
    <property type="entry name" value="DEXDc"/>
    <property type="match status" value="1"/>
</dbReference>
<dbReference type="CDD" id="cd18012">
    <property type="entry name" value="DEXQc_arch_SWI2_SNF2"/>
    <property type="match status" value="1"/>
</dbReference>
<accession>A0ABT4Q6N8</accession>
<feature type="domain" description="Helicase C-terminal" evidence="3">
    <location>
        <begin position="784"/>
        <end position="948"/>
    </location>
</feature>
<proteinExistence type="predicted"/>
<dbReference type="InterPro" id="IPR022138">
    <property type="entry name" value="DUF3670"/>
</dbReference>
<dbReference type="EMBL" id="JAQAGZ010000005">
    <property type="protein sequence ID" value="MCZ8512537.1"/>
    <property type="molecule type" value="Genomic_DNA"/>
</dbReference>
<dbReference type="SMART" id="SM00490">
    <property type="entry name" value="HELICc"/>
    <property type="match status" value="1"/>
</dbReference>
<evidence type="ECO:0000313" key="5">
    <source>
        <dbReference type="Proteomes" id="UP001527882"/>
    </source>
</evidence>
<dbReference type="PROSITE" id="PS51194">
    <property type="entry name" value="HELICASE_CTER"/>
    <property type="match status" value="1"/>
</dbReference>
<dbReference type="Pfam" id="PF00271">
    <property type="entry name" value="Helicase_C"/>
    <property type="match status" value="1"/>
</dbReference>
<comment type="caution">
    <text evidence="4">The sequence shown here is derived from an EMBL/GenBank/DDBJ whole genome shotgun (WGS) entry which is preliminary data.</text>
</comment>
<sequence length="965" mass="109744">MIGLDTLLADGEAVGGGRWTVSGRWQGGVPVTARELRLRLFAWHRPSLYGIWLEEETETGRLFLSPFTALHYFAEPVVSVHTRVEWSEKLQQAREAAVIFKEALEKGWYAPDPEAWQEGRRSWKLLLPDDRLQADGRLLSGNPAYAAWFSAAIEEQIDSHPAVREAWERLAAEKPYLLEVSPEVQEPQGFRLDEEEWLVAAGWKKDEVPFRTCFQLAEPDLDSDGEAAWELRLVLQDKQDANVLVMPSAEDRLPADWAAYTDRFLRDRDRCAELIPSLEELAWQGGAEAELTDAQAYEFLQEGSLRLLQAGYSVFLPSWWEELSRHRPKLRAKLKGGGSKASALFGADQLVQFDWKVAVGGVELSEDEFLRMAAERKRLMYIRGRWIQLDPAFVAQVQMALRQSGRKKGLSFREILEMHLLQQEEPGAGSVSEGDEAGAWKEQLRIEVELNTQMAELIGRLQHTERIPAVEPPQALKADLRRYQREGVSWLLFMRRFGLGCCLADDMGLGKTVQFIAYLLHAREEKSGGTKTVAPALLICPTSVLGNWQKELERFAPSLNIYLHYGPQRGKGDELEEAIKEADLVLTSYNLAQIDEEELAAIHWDTIALDEAQNIKNAYTKQSVAVRRLEADHRIALTGTPIENRLTELWSIFDFINPGYLGTLSAFSHKYVNPIEKGGEDELVMQVQQLIRPFLLRRVKKDPAIQQDLPEKYETKAYVSLTVEQATLYENVVQELMASVDHLTGIEKKGQILAALTKLKQICDHPALFLKETGAATWEDRSSKVSRLMAMVQELRDEGDSCLIFTQFVEMGHLLRRMLEQELGERVQFLHGGVPKKQRDEMVATFQDQGLKERERCGIFILSLKAGGTGLNLTAANHVFHFDRWWNPAVENQATDRAFRIGQTRNVQVHKFVALGTLEERIDEMIERKQGLSQQIVGTGENWVTEMSTNELKELFALRREWMGK</sequence>
<dbReference type="Pfam" id="PF00176">
    <property type="entry name" value="SNF2-rel_dom"/>
    <property type="match status" value="1"/>
</dbReference>
<feature type="domain" description="Helicase ATP-binding" evidence="2">
    <location>
        <begin position="492"/>
        <end position="659"/>
    </location>
</feature>
<keyword evidence="4" id="KW-0067">ATP-binding</keyword>
<dbReference type="GO" id="GO:0004386">
    <property type="term" value="F:helicase activity"/>
    <property type="evidence" value="ECO:0007669"/>
    <property type="project" value="UniProtKB-KW"/>
</dbReference>
<dbReference type="InterPro" id="IPR014001">
    <property type="entry name" value="Helicase_ATP-bd"/>
</dbReference>
<organism evidence="4 5">
    <name type="scientific">Paenibacillus gyeongsangnamensis</name>
    <dbReference type="NCBI Taxonomy" id="3388067"/>
    <lineage>
        <taxon>Bacteria</taxon>
        <taxon>Bacillati</taxon>
        <taxon>Bacillota</taxon>
        <taxon>Bacilli</taxon>
        <taxon>Bacillales</taxon>
        <taxon>Paenibacillaceae</taxon>
        <taxon>Paenibacillus</taxon>
    </lineage>
</organism>
<reference evidence="4 5" key="1">
    <citation type="submission" date="2022-12" db="EMBL/GenBank/DDBJ databases">
        <title>Draft genome sequence of Paenibacillus sp. dW9.</title>
        <authorList>
            <person name="Choi E.-W."/>
            <person name="Kim D.-U."/>
        </authorList>
    </citation>
    <scope>NUCLEOTIDE SEQUENCE [LARGE SCALE GENOMIC DNA]</scope>
    <source>
        <strain evidence="5">dW9</strain>
    </source>
</reference>
<protein>
    <submittedName>
        <fullName evidence="4">DEAD/DEAH box helicase</fullName>
    </submittedName>
</protein>
<keyword evidence="4" id="KW-0547">Nucleotide-binding</keyword>
<evidence type="ECO:0000256" key="1">
    <source>
        <dbReference type="ARBA" id="ARBA00022801"/>
    </source>
</evidence>
<evidence type="ECO:0000313" key="4">
    <source>
        <dbReference type="EMBL" id="MCZ8512537.1"/>
    </source>
</evidence>
<keyword evidence="1" id="KW-0378">Hydrolase</keyword>
<dbReference type="PANTHER" id="PTHR10799">
    <property type="entry name" value="SNF2/RAD54 HELICASE FAMILY"/>
    <property type="match status" value="1"/>
</dbReference>
<dbReference type="SUPFAM" id="SSF52540">
    <property type="entry name" value="P-loop containing nucleoside triphosphate hydrolases"/>
    <property type="match status" value="2"/>
</dbReference>
<keyword evidence="4" id="KW-0347">Helicase</keyword>
<dbReference type="InterPro" id="IPR027417">
    <property type="entry name" value="P-loop_NTPase"/>
</dbReference>
<dbReference type="PROSITE" id="PS51192">
    <property type="entry name" value="HELICASE_ATP_BIND_1"/>
    <property type="match status" value="1"/>
</dbReference>
<dbReference type="Gene3D" id="3.40.50.300">
    <property type="entry name" value="P-loop containing nucleotide triphosphate hydrolases"/>
    <property type="match status" value="1"/>
</dbReference>
<dbReference type="Proteomes" id="UP001527882">
    <property type="component" value="Unassembled WGS sequence"/>
</dbReference>
<dbReference type="CDD" id="cd18793">
    <property type="entry name" value="SF2_C_SNF"/>
    <property type="match status" value="1"/>
</dbReference>
<dbReference type="Gene3D" id="3.40.50.10810">
    <property type="entry name" value="Tandem AAA-ATPase domain"/>
    <property type="match status" value="1"/>
</dbReference>
<name>A0ABT4Q6N8_9BACL</name>
<dbReference type="InterPro" id="IPR038718">
    <property type="entry name" value="SNF2-like_sf"/>
</dbReference>
<dbReference type="InterPro" id="IPR001650">
    <property type="entry name" value="Helicase_C-like"/>
</dbReference>
<gene>
    <name evidence="4" type="ORF">O9H85_08935</name>
</gene>
<dbReference type="InterPro" id="IPR000330">
    <property type="entry name" value="SNF2_N"/>
</dbReference>
<dbReference type="InterPro" id="IPR049730">
    <property type="entry name" value="SNF2/RAD54-like_C"/>
</dbReference>
<keyword evidence="5" id="KW-1185">Reference proteome</keyword>
<dbReference type="Pfam" id="PF12419">
    <property type="entry name" value="DUF3670"/>
    <property type="match status" value="1"/>
</dbReference>
<dbReference type="RefSeq" id="WP_269880988.1">
    <property type="nucleotide sequence ID" value="NZ_JAQAGZ010000005.1"/>
</dbReference>